<gene>
    <name evidence="1" type="ORF">RMSM_05620</name>
</gene>
<dbReference type="PATRIC" id="fig|1265738.3.peg.5619"/>
<accession>M5RTZ9</accession>
<dbReference type="AlphaFoldDB" id="M5RTZ9"/>
<keyword evidence="2" id="KW-1185">Reference proteome</keyword>
<proteinExistence type="predicted"/>
<dbReference type="Proteomes" id="UP000011991">
    <property type="component" value="Unassembled WGS sequence"/>
</dbReference>
<comment type="caution">
    <text evidence="1">The sequence shown here is derived from an EMBL/GenBank/DDBJ whole genome shotgun (WGS) entry which is preliminary data.</text>
</comment>
<evidence type="ECO:0000313" key="1">
    <source>
        <dbReference type="EMBL" id="EMI17449.1"/>
    </source>
</evidence>
<protein>
    <submittedName>
        <fullName evidence="1">Uncharacterized protein</fullName>
    </submittedName>
</protein>
<sequence>MRIGEDSKLNRIGIGLRLVNGYMQHWRLHQSKENRLVLPVESNTFGKPLRVDLHHSNWKLFDADGTVDRGPLKPDFSVIASVNLSLGGFEELEQRPTKGSGVLDIHELRLE</sequence>
<organism evidence="1 2">
    <name type="scientific">Rhodopirellula maiorica SM1</name>
    <dbReference type="NCBI Taxonomy" id="1265738"/>
    <lineage>
        <taxon>Bacteria</taxon>
        <taxon>Pseudomonadati</taxon>
        <taxon>Planctomycetota</taxon>
        <taxon>Planctomycetia</taxon>
        <taxon>Pirellulales</taxon>
        <taxon>Pirellulaceae</taxon>
        <taxon>Novipirellula</taxon>
    </lineage>
</organism>
<evidence type="ECO:0000313" key="2">
    <source>
        <dbReference type="Proteomes" id="UP000011991"/>
    </source>
</evidence>
<name>M5RTZ9_9BACT</name>
<reference evidence="1 2" key="1">
    <citation type="journal article" date="2013" name="Mar. Genomics">
        <title>Expression of sulfatases in Rhodopirellula baltica and the diversity of sulfatases in the genus Rhodopirellula.</title>
        <authorList>
            <person name="Wegner C.E."/>
            <person name="Richter-Heitmann T."/>
            <person name="Klindworth A."/>
            <person name="Klockow C."/>
            <person name="Richter M."/>
            <person name="Achstetter T."/>
            <person name="Glockner F.O."/>
            <person name="Harder J."/>
        </authorList>
    </citation>
    <scope>NUCLEOTIDE SEQUENCE [LARGE SCALE GENOMIC DNA]</scope>
    <source>
        <strain evidence="1 2">SM1</strain>
    </source>
</reference>
<dbReference type="EMBL" id="ANOG01000798">
    <property type="protein sequence ID" value="EMI17449.1"/>
    <property type="molecule type" value="Genomic_DNA"/>
</dbReference>